<dbReference type="GO" id="GO:0005634">
    <property type="term" value="C:nucleus"/>
    <property type="evidence" value="ECO:0007669"/>
    <property type="project" value="UniProtKB-SubCell"/>
</dbReference>
<evidence type="ECO:0000256" key="4">
    <source>
        <dbReference type="SAM" id="MobiDB-lite"/>
    </source>
</evidence>
<feature type="region of interest" description="Disordered" evidence="4">
    <location>
        <begin position="410"/>
        <end position="444"/>
    </location>
</feature>
<dbReference type="InterPro" id="IPR000210">
    <property type="entry name" value="BTB/POZ_dom"/>
</dbReference>
<evidence type="ECO:0000256" key="3">
    <source>
        <dbReference type="PROSITE-ProRule" id="PRU00042"/>
    </source>
</evidence>
<evidence type="ECO:0000259" key="5">
    <source>
        <dbReference type="PROSITE" id="PS50097"/>
    </source>
</evidence>
<dbReference type="GO" id="GO:0048666">
    <property type="term" value="P:neuron development"/>
    <property type="evidence" value="ECO:0007669"/>
    <property type="project" value="UniProtKB-ARBA"/>
</dbReference>
<name>A0A182N4Y9_9DIPT</name>
<keyword evidence="3" id="KW-0479">Metal-binding</keyword>
<evidence type="ECO:0000256" key="2">
    <source>
        <dbReference type="ARBA" id="ARBA00023242"/>
    </source>
</evidence>
<dbReference type="PANTHER" id="PTHR23110">
    <property type="entry name" value="BTB DOMAIN TRANSCRIPTION FACTOR"/>
    <property type="match status" value="1"/>
</dbReference>
<feature type="domain" description="C2H2-type" evidence="6">
    <location>
        <begin position="359"/>
        <end position="382"/>
    </location>
</feature>
<feature type="domain" description="C2H2-type" evidence="6">
    <location>
        <begin position="389"/>
        <end position="417"/>
    </location>
</feature>
<dbReference type="PANTHER" id="PTHR23110:SF106">
    <property type="entry name" value="FI01104P"/>
    <property type="match status" value="1"/>
</dbReference>
<dbReference type="GO" id="GO:0006357">
    <property type="term" value="P:regulation of transcription by RNA polymerase II"/>
    <property type="evidence" value="ECO:0007669"/>
    <property type="project" value="TreeGrafter"/>
</dbReference>
<dbReference type="InterPro" id="IPR013087">
    <property type="entry name" value="Znf_C2H2_type"/>
</dbReference>
<feature type="compositionally biased region" description="Polar residues" evidence="4">
    <location>
        <begin position="426"/>
        <end position="444"/>
    </location>
</feature>
<reference evidence="8" key="1">
    <citation type="submission" date="2013-03" db="EMBL/GenBank/DDBJ databases">
        <title>The Genome Sequence of Anopheles dirus WRAIR2.</title>
        <authorList>
            <consortium name="The Broad Institute Genomics Platform"/>
            <person name="Neafsey D.E."/>
            <person name="Walton C."/>
            <person name="Walker B."/>
            <person name="Young S.K."/>
            <person name="Zeng Q."/>
            <person name="Gargeya S."/>
            <person name="Fitzgerald M."/>
            <person name="Haas B."/>
            <person name="Abouelleil A."/>
            <person name="Allen A.W."/>
            <person name="Alvarado L."/>
            <person name="Arachchi H.M."/>
            <person name="Berlin A.M."/>
            <person name="Chapman S.B."/>
            <person name="Gainer-Dewar J."/>
            <person name="Goldberg J."/>
            <person name="Griggs A."/>
            <person name="Gujja S."/>
            <person name="Hansen M."/>
            <person name="Howarth C."/>
            <person name="Imamovic A."/>
            <person name="Ireland A."/>
            <person name="Larimer J."/>
            <person name="McCowan C."/>
            <person name="Murphy C."/>
            <person name="Pearson M."/>
            <person name="Poon T.W."/>
            <person name="Priest M."/>
            <person name="Roberts A."/>
            <person name="Saif S."/>
            <person name="Shea T."/>
            <person name="Sisk P."/>
            <person name="Sykes S."/>
            <person name="Wortman J."/>
            <person name="Nusbaum C."/>
            <person name="Birren B."/>
        </authorList>
    </citation>
    <scope>NUCLEOTIDE SEQUENCE [LARGE SCALE GENOMIC DNA]</scope>
    <source>
        <strain evidence="8">WRAIR2</strain>
    </source>
</reference>
<feature type="region of interest" description="Disordered" evidence="4">
    <location>
        <begin position="212"/>
        <end position="237"/>
    </location>
</feature>
<protein>
    <recommendedName>
        <fullName evidence="9">BTB domain-containing protein</fullName>
    </recommendedName>
</protein>
<dbReference type="CDD" id="cd18315">
    <property type="entry name" value="BTB_POZ_BAB-like"/>
    <property type="match status" value="1"/>
</dbReference>
<reference evidence="7" key="2">
    <citation type="submission" date="2020-05" db="UniProtKB">
        <authorList>
            <consortium name="EnsemblMetazoa"/>
        </authorList>
    </citation>
    <scope>IDENTIFICATION</scope>
    <source>
        <strain evidence="7">WRAIR2</strain>
    </source>
</reference>
<dbReference type="STRING" id="7168.A0A182N4Y9"/>
<dbReference type="AlphaFoldDB" id="A0A182N4Y9"/>
<dbReference type="InterPro" id="IPR036236">
    <property type="entry name" value="Znf_C2H2_sf"/>
</dbReference>
<dbReference type="SMART" id="SM00355">
    <property type="entry name" value="ZnF_C2H2"/>
    <property type="match status" value="2"/>
</dbReference>
<evidence type="ECO:0000259" key="6">
    <source>
        <dbReference type="PROSITE" id="PS50157"/>
    </source>
</evidence>
<dbReference type="PROSITE" id="PS50157">
    <property type="entry name" value="ZINC_FINGER_C2H2_2"/>
    <property type="match status" value="2"/>
</dbReference>
<dbReference type="SMART" id="SM00225">
    <property type="entry name" value="BTB"/>
    <property type="match status" value="1"/>
</dbReference>
<organism evidence="7 8">
    <name type="scientific">Anopheles dirus</name>
    <dbReference type="NCBI Taxonomy" id="7168"/>
    <lineage>
        <taxon>Eukaryota</taxon>
        <taxon>Metazoa</taxon>
        <taxon>Ecdysozoa</taxon>
        <taxon>Arthropoda</taxon>
        <taxon>Hexapoda</taxon>
        <taxon>Insecta</taxon>
        <taxon>Pterygota</taxon>
        <taxon>Neoptera</taxon>
        <taxon>Endopterygota</taxon>
        <taxon>Diptera</taxon>
        <taxon>Nematocera</taxon>
        <taxon>Culicoidea</taxon>
        <taxon>Culicidae</taxon>
        <taxon>Anophelinae</taxon>
        <taxon>Anopheles</taxon>
    </lineage>
</organism>
<proteinExistence type="predicted"/>
<accession>A0A182N4Y9</accession>
<dbReference type="PROSITE" id="PS50097">
    <property type="entry name" value="BTB"/>
    <property type="match status" value="1"/>
</dbReference>
<dbReference type="PROSITE" id="PS00028">
    <property type="entry name" value="ZINC_FINGER_C2H2_1"/>
    <property type="match status" value="2"/>
</dbReference>
<dbReference type="GO" id="GO:0003006">
    <property type="term" value="P:developmental process involved in reproduction"/>
    <property type="evidence" value="ECO:0007669"/>
    <property type="project" value="UniProtKB-ARBA"/>
</dbReference>
<sequence length="444" mass="49734">MNAQQFSLRWNNYSTYITGAIDSLRYEEDLVDVTLCCEGRKLRAHKILLSACSPYFKDVFRENPCQHPVIIFKNVPYTDLKALVEFMYQGEVSVAQEQLPSFLNTAEILAVRGLTDNTLDQRLPTNTPTSAIAQQLLQAQTMHDTSGSTPTANSMYLSMPSSSTMVHQPNLTQTQSQTGHIITKPIIKTLPPEMPTLSPITPILTVPITKQEQPQQLPTATTQAQSQQPQQHQTSQTITYREVVGNVAQSLITKVKVQQIATGQGQEREQHTEGGETSGSTIKLKIPEFINVEEPTDSQKYELVSENIEEKVEEEDMEQDNPECEDLDAETGPTEDKVSVNILHATTETEEPTSDEKPHKCPDCRRTFCSMNALKRHRQCKHQALLHSYRCAQCDARFKTKWSLSTHKSKYHRVSNASGDALKQRTGPTTVTDQRARSASTDAS</sequence>
<evidence type="ECO:0008006" key="9">
    <source>
        <dbReference type="Google" id="ProtNLM"/>
    </source>
</evidence>
<dbReference type="Proteomes" id="UP000075884">
    <property type="component" value="Unassembled WGS sequence"/>
</dbReference>
<dbReference type="EnsemblMetazoa" id="ADIR002704-RA">
    <property type="protein sequence ID" value="ADIR002704-PA"/>
    <property type="gene ID" value="ADIR002704"/>
</dbReference>
<dbReference type="VEuPathDB" id="VectorBase:ADIR002704"/>
<dbReference type="InterPro" id="IPR011333">
    <property type="entry name" value="SKP1/BTB/POZ_sf"/>
</dbReference>
<evidence type="ECO:0000313" key="8">
    <source>
        <dbReference type="Proteomes" id="UP000075884"/>
    </source>
</evidence>
<comment type="subcellular location">
    <subcellularLocation>
        <location evidence="1">Nucleus</location>
    </subcellularLocation>
</comment>
<dbReference type="Gene3D" id="3.30.710.10">
    <property type="entry name" value="Potassium Channel Kv1.1, Chain A"/>
    <property type="match status" value="1"/>
</dbReference>
<evidence type="ECO:0000256" key="1">
    <source>
        <dbReference type="ARBA" id="ARBA00004123"/>
    </source>
</evidence>
<dbReference type="SUPFAM" id="SSF57667">
    <property type="entry name" value="beta-beta-alpha zinc fingers"/>
    <property type="match status" value="1"/>
</dbReference>
<feature type="region of interest" description="Disordered" evidence="4">
    <location>
        <begin position="261"/>
        <end position="282"/>
    </location>
</feature>
<keyword evidence="8" id="KW-1185">Reference proteome</keyword>
<feature type="domain" description="BTB" evidence="5">
    <location>
        <begin position="31"/>
        <end position="96"/>
    </location>
</feature>
<dbReference type="GO" id="GO:0048513">
    <property type="term" value="P:animal organ development"/>
    <property type="evidence" value="ECO:0007669"/>
    <property type="project" value="UniProtKB-ARBA"/>
</dbReference>
<dbReference type="Gene3D" id="3.30.160.60">
    <property type="entry name" value="Classic Zinc Finger"/>
    <property type="match status" value="1"/>
</dbReference>
<evidence type="ECO:0000313" key="7">
    <source>
        <dbReference type="EnsemblMetazoa" id="ADIR002704-PA"/>
    </source>
</evidence>
<keyword evidence="3" id="KW-0863">Zinc-finger</keyword>
<dbReference type="Pfam" id="PF00651">
    <property type="entry name" value="BTB"/>
    <property type="match status" value="1"/>
</dbReference>
<keyword evidence="3" id="KW-0862">Zinc</keyword>
<keyword evidence="2" id="KW-0539">Nucleus</keyword>
<dbReference type="InterPro" id="IPR051095">
    <property type="entry name" value="Dros_DevTransReg"/>
</dbReference>
<feature type="compositionally biased region" description="Acidic residues" evidence="4">
    <location>
        <begin position="311"/>
        <end position="329"/>
    </location>
</feature>
<dbReference type="SUPFAM" id="SSF54695">
    <property type="entry name" value="POZ domain"/>
    <property type="match status" value="1"/>
</dbReference>
<feature type="region of interest" description="Disordered" evidence="4">
    <location>
        <begin position="311"/>
        <end position="333"/>
    </location>
</feature>
<dbReference type="GO" id="GO:0008270">
    <property type="term" value="F:zinc ion binding"/>
    <property type="evidence" value="ECO:0007669"/>
    <property type="project" value="UniProtKB-KW"/>
</dbReference>